<evidence type="ECO:0000256" key="4">
    <source>
        <dbReference type="ARBA" id="ARBA00022801"/>
    </source>
</evidence>
<dbReference type="GO" id="GO:0004180">
    <property type="term" value="F:carboxypeptidase activity"/>
    <property type="evidence" value="ECO:0007669"/>
    <property type="project" value="TreeGrafter"/>
</dbReference>
<keyword evidence="5" id="KW-0862">Zinc</keyword>
<reference evidence="6 7" key="1">
    <citation type="journal article" date="2019" name="PLoS Genet.">
        <title>Convergent evolution of linked mating-type loci in basidiomycete fungi.</title>
        <authorList>
            <person name="Sun S."/>
            <person name="Coelho M.A."/>
            <person name="Heitman J."/>
            <person name="Nowrousian M."/>
        </authorList>
    </citation>
    <scope>NUCLEOTIDE SEQUENCE [LARGE SCALE GENOMIC DNA]</scope>
    <source>
        <strain evidence="6 7">CBS 4282</strain>
    </source>
</reference>
<dbReference type="AlphaFoldDB" id="A0A7D8ZW79"/>
<evidence type="ECO:0000256" key="1">
    <source>
        <dbReference type="ARBA" id="ARBA00006247"/>
    </source>
</evidence>
<dbReference type="Gene3D" id="3.40.630.10">
    <property type="entry name" value="Zn peptidases"/>
    <property type="match status" value="1"/>
</dbReference>
<evidence type="ECO:0000256" key="2">
    <source>
        <dbReference type="ARBA" id="ARBA00022670"/>
    </source>
</evidence>
<dbReference type="PANTHER" id="PTHR45962">
    <property type="entry name" value="N-FATTY-ACYL-AMINO ACID SYNTHASE/HYDROLASE PM20D1"/>
    <property type="match status" value="1"/>
</dbReference>
<accession>A0A7D8ZW79</accession>
<keyword evidence="4" id="KW-0378">Hydrolase</keyword>
<dbReference type="InterPro" id="IPR047177">
    <property type="entry name" value="Pept_M20A"/>
</dbReference>
<evidence type="ECO:0000256" key="3">
    <source>
        <dbReference type="ARBA" id="ARBA00022723"/>
    </source>
</evidence>
<sequence length="471" mass="50142">MGAPGTDPRWDVFGEYHAYLEAAYPLVHKHLVKTTIDTWGLVYEWVGTDAGRRPLFITGHQDVVPVLPDTVYQWEHPPYSGDYDGTYIWGRGASDDKGTTTAVLAAIELLLEGGRFTPSRTVVLAFGHDEERGGLRGAMNIRDFLLDKYGPQPFALLVDEGSGLSSAWGRTFGLPGVAEKGKFDLNLTVSTLGGHSSVPPPHTGIGLSALLIAELERNPYTPTLGPKAPVYGYLQCAAAYAPDIPSKLKRTVAAAASGCKKAAKALPELVIETSLGGSGRVGAGQGSAERALMSTTQAVDMIAGGVKVNALPELVTTFVNHRLDISSSVAELKARIWHTLLPTAKELGLAVVGFGRSYTPDKPRGTVYLESSRLSQDLEPAPITDTTLANPAWRVFAGTARGLWASRQEISNGTLVDLAPEDELIMAPFMTTGNTDTARWVCVAAPLTTGTGTSRATFSGGAMCSTRSTRE</sequence>
<organism evidence="6 7">
    <name type="scientific">Vanrija humicola</name>
    <name type="common">Yeast</name>
    <name type="synonym">Cryptococcus humicola</name>
    <dbReference type="NCBI Taxonomy" id="5417"/>
    <lineage>
        <taxon>Eukaryota</taxon>
        <taxon>Fungi</taxon>
        <taxon>Dikarya</taxon>
        <taxon>Basidiomycota</taxon>
        <taxon>Agaricomycotina</taxon>
        <taxon>Tremellomycetes</taxon>
        <taxon>Trichosporonales</taxon>
        <taxon>Trichosporonaceae</taxon>
        <taxon>Vanrija</taxon>
    </lineage>
</organism>
<dbReference type="Pfam" id="PF01546">
    <property type="entry name" value="Peptidase_M20"/>
    <property type="match status" value="1"/>
</dbReference>
<evidence type="ECO:0000313" key="7">
    <source>
        <dbReference type="Proteomes" id="UP000473826"/>
    </source>
</evidence>
<gene>
    <name evidence="6" type="ORF">VHUM_00664</name>
</gene>
<protein>
    <submittedName>
        <fullName evidence="6">Uncharacterized protein</fullName>
    </submittedName>
</protein>
<dbReference type="GO" id="GO:0051603">
    <property type="term" value="P:proteolysis involved in protein catabolic process"/>
    <property type="evidence" value="ECO:0007669"/>
    <property type="project" value="TreeGrafter"/>
</dbReference>
<dbReference type="SUPFAM" id="SSF53187">
    <property type="entry name" value="Zn-dependent exopeptidases"/>
    <property type="match status" value="1"/>
</dbReference>
<dbReference type="GO" id="GO:0000328">
    <property type="term" value="C:fungal-type vacuole lumen"/>
    <property type="evidence" value="ECO:0007669"/>
    <property type="project" value="TreeGrafter"/>
</dbReference>
<evidence type="ECO:0000313" key="6">
    <source>
        <dbReference type="EMBL" id="TXT13297.1"/>
    </source>
</evidence>
<keyword evidence="2" id="KW-0645">Protease</keyword>
<dbReference type="OrthoDB" id="3064516at2759"/>
<proteinExistence type="inferred from homology"/>
<comment type="caution">
    <text evidence="6">The sequence shown here is derived from an EMBL/GenBank/DDBJ whole genome shotgun (WGS) entry which is preliminary data.</text>
</comment>
<keyword evidence="7" id="KW-1185">Reference proteome</keyword>
<evidence type="ECO:0000256" key="5">
    <source>
        <dbReference type="ARBA" id="ARBA00022833"/>
    </source>
</evidence>
<dbReference type="Proteomes" id="UP000473826">
    <property type="component" value="Unassembled WGS sequence"/>
</dbReference>
<name>A0A7D8ZW79_VANHU</name>
<dbReference type="PANTHER" id="PTHR45962:SF1">
    <property type="entry name" value="N-FATTY-ACYL-AMINO ACID SYNTHASE_HYDROLASE PM20D1"/>
    <property type="match status" value="1"/>
</dbReference>
<keyword evidence="3" id="KW-0479">Metal-binding</keyword>
<dbReference type="GO" id="GO:0046872">
    <property type="term" value="F:metal ion binding"/>
    <property type="evidence" value="ECO:0007669"/>
    <property type="project" value="UniProtKB-KW"/>
</dbReference>
<dbReference type="EMBL" id="QKWK01000002">
    <property type="protein sequence ID" value="TXT13297.1"/>
    <property type="molecule type" value="Genomic_DNA"/>
</dbReference>
<comment type="similarity">
    <text evidence="1">Belongs to the peptidase M20A family.</text>
</comment>
<dbReference type="InterPro" id="IPR002933">
    <property type="entry name" value="Peptidase_M20"/>
</dbReference>